<dbReference type="Gene3D" id="3.30.160.360">
    <property type="match status" value="1"/>
</dbReference>
<dbReference type="InterPro" id="IPR000953">
    <property type="entry name" value="Chromo/chromo_shadow_dom"/>
</dbReference>
<dbReference type="InterPro" id="IPR003888">
    <property type="entry name" value="FYrich_N"/>
</dbReference>
<dbReference type="CDD" id="cd18793">
    <property type="entry name" value="SF2_C_SNF"/>
    <property type="match status" value="1"/>
</dbReference>
<feature type="region of interest" description="Disordered" evidence="6">
    <location>
        <begin position="1364"/>
        <end position="1399"/>
    </location>
</feature>
<dbReference type="SMART" id="SM00541">
    <property type="entry name" value="FYRN"/>
    <property type="match status" value="1"/>
</dbReference>
<name>A0A1J4KL97_9EUKA</name>
<feature type="compositionally biased region" description="Low complexity" evidence="6">
    <location>
        <begin position="1389"/>
        <end position="1399"/>
    </location>
</feature>
<feature type="compositionally biased region" description="Low complexity" evidence="6">
    <location>
        <begin position="1621"/>
        <end position="1650"/>
    </location>
</feature>
<keyword evidence="5" id="KW-0539">Nucleus</keyword>
<dbReference type="PROSITE" id="PS51542">
    <property type="entry name" value="FYRN"/>
    <property type="match status" value="1"/>
</dbReference>
<evidence type="ECO:0000256" key="2">
    <source>
        <dbReference type="ARBA" id="ARBA00022741"/>
    </source>
</evidence>
<accession>A0A1J4KL97</accession>
<feature type="compositionally biased region" description="Low complexity" evidence="6">
    <location>
        <begin position="15"/>
        <end position="26"/>
    </location>
</feature>
<evidence type="ECO:0008006" key="11">
    <source>
        <dbReference type="Google" id="ProtNLM"/>
    </source>
</evidence>
<protein>
    <recommendedName>
        <fullName evidence="11">Chromo domain-containing protein</fullName>
    </recommendedName>
</protein>
<reference evidence="9" key="1">
    <citation type="submission" date="2016-10" db="EMBL/GenBank/DDBJ databases">
        <authorList>
            <person name="Benchimol M."/>
            <person name="Almeida L.G."/>
            <person name="Vasconcelos A.T."/>
            <person name="Perreira-Neves A."/>
            <person name="Rosa I.A."/>
            <person name="Tasca T."/>
            <person name="Bogo M.R."/>
            <person name="de Souza W."/>
        </authorList>
    </citation>
    <scope>NUCLEOTIDE SEQUENCE [LARGE SCALE GENOMIC DNA]</scope>
    <source>
        <strain evidence="9">K</strain>
    </source>
</reference>
<dbReference type="SMART" id="SM00542">
    <property type="entry name" value="FYRC"/>
    <property type="match status" value="1"/>
</dbReference>
<dbReference type="SUPFAM" id="SSF52540">
    <property type="entry name" value="P-loop containing nucleoside triphosphate hydrolases"/>
    <property type="match status" value="2"/>
</dbReference>
<feature type="region of interest" description="Disordered" evidence="6">
    <location>
        <begin position="1"/>
        <end position="42"/>
    </location>
</feature>
<dbReference type="Gene3D" id="2.40.50.40">
    <property type="match status" value="1"/>
</dbReference>
<evidence type="ECO:0000256" key="5">
    <source>
        <dbReference type="ARBA" id="ARBA00023242"/>
    </source>
</evidence>
<dbReference type="InterPro" id="IPR001650">
    <property type="entry name" value="Helicase_C-like"/>
</dbReference>
<dbReference type="VEuPathDB" id="TrichDB:TRFO_18283"/>
<evidence type="ECO:0000313" key="9">
    <source>
        <dbReference type="EMBL" id="OHT12003.1"/>
    </source>
</evidence>
<dbReference type="InterPro" id="IPR038718">
    <property type="entry name" value="SNF2-like_sf"/>
</dbReference>
<evidence type="ECO:0000259" key="7">
    <source>
        <dbReference type="PROSITE" id="PS50013"/>
    </source>
</evidence>
<evidence type="ECO:0000259" key="8">
    <source>
        <dbReference type="PROSITE" id="PS51194"/>
    </source>
</evidence>
<dbReference type="GO" id="GO:0005634">
    <property type="term" value="C:nucleus"/>
    <property type="evidence" value="ECO:0007669"/>
    <property type="project" value="UniProtKB-SubCell"/>
</dbReference>
<feature type="region of interest" description="Disordered" evidence="6">
    <location>
        <begin position="1618"/>
        <end position="1693"/>
    </location>
</feature>
<feature type="compositionally biased region" description="Basic and acidic residues" evidence="6">
    <location>
        <begin position="1654"/>
        <end position="1667"/>
    </location>
</feature>
<dbReference type="Pfam" id="PF05965">
    <property type="entry name" value="FYRC"/>
    <property type="match status" value="1"/>
</dbReference>
<keyword evidence="3" id="KW-0378">Hydrolase</keyword>
<evidence type="ECO:0000256" key="6">
    <source>
        <dbReference type="SAM" id="MobiDB-lite"/>
    </source>
</evidence>
<dbReference type="GeneID" id="94834791"/>
<dbReference type="PANTHER" id="PTHR45623:SF14">
    <property type="entry name" value="CHROMODOMAIN-HELICASE-DNA-BINDING PROTEIN 1"/>
    <property type="match status" value="1"/>
</dbReference>
<evidence type="ECO:0000256" key="4">
    <source>
        <dbReference type="ARBA" id="ARBA00022840"/>
    </source>
</evidence>
<evidence type="ECO:0000256" key="3">
    <source>
        <dbReference type="ARBA" id="ARBA00022801"/>
    </source>
</evidence>
<comment type="subcellular location">
    <subcellularLocation>
        <location evidence="1">Nucleus</location>
    </subcellularLocation>
</comment>
<evidence type="ECO:0000313" key="10">
    <source>
        <dbReference type="Proteomes" id="UP000179807"/>
    </source>
</evidence>
<dbReference type="Gene3D" id="3.40.50.300">
    <property type="entry name" value="P-loop containing nucleotide triphosphate hydrolases"/>
    <property type="match status" value="1"/>
</dbReference>
<sequence length="1758" mass="202795">MESANQEMGANANGPSDDSPSQNSHSSTKHPEKNDLIDISEQPSEIENFCSHKFDENGNKIYLVKMKGKSYKDLVWVRSEDIDSETKKNKQKTYDKRNPTTPPCEPYFNPNFIIPEKILDIKETPEGRLYFVKWTDLDYTNSTWEKEAIVSPFPSIYEDYKNKLIIPPEIENTRNNIPENLLGSKKFDASEMLRFNNHSKNSNHNINAESVDIDLSNELENDITNDIANSLNSALNNDVIGYQIDSLTSNLDGFVSNSNSISISSNSQSANTKSTNFQVETFNFLYNCWIQPKEKRKVIISDEKGIDGIIPVLNFLSMLNKVYKIRGTFLFILSMKSISDYERKIKENTDFSFLTIMGSKSRQKIIQQYELFIPNSNVTKYQCILTTADAFFADQQCYSSITWDCVIIDESYRRTLETRVYSIFQTMKIDFLILFTMPFTNLKRRDIWIILHSFYPTIFDDSKKFRSKYGKLTEQHQFTQLLDDVEPFVLGRYKNEFEESSIIDEYSINCPLTYYQRQFIHDIFQNNIDILISHKKKNFPNLKQMLLDMISVCHHPFLLTGAQKLIIEEEKKRNSNNDNNNFKNNSHNNSGFNSNNWDNFELSKNFENNVLIKSSGKFLVLDKLLNKLKDDGLRVCILCQSNKFLDLIEEFITFQKYRFHRLDLGVRGTLRQDAVDCFNAEKSQDFIFLLNSRSSHVGLSLNCDTFIILGSDLNKISDIQLISRISNQEQSKVYRLVTEKSLEFSIIENGLPLQPSNSKQNLDLALIQNLSNDEYTLIEKYLRIGALNLEKEIQQEYSNITIDINYLLSQSKVIHHNPESQESLSQANEPVIPPVSQPPLINNFTPQFPTRNYMTNLLPSSTMYNAFPNMNQNMNMSMNANMNQNMANVKINNPAMSSNLLNNSLEHNLQIDTKKFWKQFEKGIKGENKNKFKSVSEKSDDNMENSRKLHKSNRLNYKSNEKPSDKTNKKSGDKNNYDLDDEWSEKKLIEFESDLLIYGYGRWSYYSDKYNISEKCIMTAANAIIKLLLDNTKIEYPVMKWSYKATKDSKSVERKFIQKHKDLEQFAKISSKVNKLERIEILFFINTAIGNLKNPNNQILGCGIGNKKPVDWWTLKDDEILLKHVYEDGYPAKGGAQFTGLPVPPMTALNQRIKIITKLLKKSFLKYASQRGEEIPLTYENLKRSLEEFTKTEEKVIFDVISNFGTTKLPEVFQLTNIPQTKYQIFVDFVHQFEENLAKMNKSGNDILPEFFSSRKITKVMAQRYCFKINVLKRINEENLSKYPPEDRKILFYLKENGFMKINNEKIMIDKFGESPETHLIYYLKKLLFDDCSFNASNSNSPTNSNENNKNAKLHAFAQKANKKSIKSSQKESYNNNKHNDNETENNDNNDTNSYTNANNGPSFEEFIDKYMEIPYGSLSKKQVKNFEKELKSFLPLRLSAALIVTDFGKVITDRPSFHTSRYIYMNGFTSERFYTSVKNPDEKVWYKCQILDTGDAVPQFVVQMKDDPSIKFIGNVPTKPWLNLLHEIEKARNGGVDTGRNLTVSGPEYYGLSSPKVMKVMQIMPGVEDCKLFVKKKASYDSKSDDGIPHQLPKVRNSTSMAKKKIDYADGYTSDLNEYSSSSSSSASISSSSSDSDSSNSDYSSSSSNSDDEGSKNEKNRSHKSNDNSNRQKHKKYSQFHQNDSSLENSSHDEYPQDLILEFDKLLGDPVAFNQFNDENNSYFVLDKEIADKTICEKYVVPKGIDPVEFLRQIENA</sequence>
<dbReference type="InterPro" id="IPR003889">
    <property type="entry name" value="FYrich_C"/>
</dbReference>
<dbReference type="Pfam" id="PF05964">
    <property type="entry name" value="FYRN"/>
    <property type="match status" value="1"/>
</dbReference>
<dbReference type="PROSITE" id="PS51194">
    <property type="entry name" value="HELICASE_CTER"/>
    <property type="match status" value="1"/>
</dbReference>
<dbReference type="PROSITE" id="PS51543">
    <property type="entry name" value="FYRC"/>
    <property type="match status" value="1"/>
</dbReference>
<dbReference type="SUPFAM" id="SSF54160">
    <property type="entry name" value="Chromo domain-like"/>
    <property type="match status" value="2"/>
</dbReference>
<feature type="domain" description="Chromo" evidence="7">
    <location>
        <begin position="113"/>
        <end position="172"/>
    </location>
</feature>
<gene>
    <name evidence="9" type="ORF">TRFO_18283</name>
</gene>
<dbReference type="EMBL" id="MLAK01000573">
    <property type="protein sequence ID" value="OHT12003.1"/>
    <property type="molecule type" value="Genomic_DNA"/>
</dbReference>
<comment type="caution">
    <text evidence="9">The sequence shown here is derived from an EMBL/GenBank/DDBJ whole genome shotgun (WGS) entry which is preliminary data.</text>
</comment>
<dbReference type="InterPro" id="IPR027417">
    <property type="entry name" value="P-loop_NTPase"/>
</dbReference>
<dbReference type="GO" id="GO:0003682">
    <property type="term" value="F:chromatin binding"/>
    <property type="evidence" value="ECO:0007669"/>
    <property type="project" value="TreeGrafter"/>
</dbReference>
<dbReference type="InterPro" id="IPR016197">
    <property type="entry name" value="Chromo-like_dom_sf"/>
</dbReference>
<organism evidence="9 10">
    <name type="scientific">Tritrichomonas foetus</name>
    <dbReference type="NCBI Taxonomy" id="1144522"/>
    <lineage>
        <taxon>Eukaryota</taxon>
        <taxon>Metamonada</taxon>
        <taxon>Parabasalia</taxon>
        <taxon>Tritrichomonadida</taxon>
        <taxon>Tritrichomonadidae</taxon>
        <taxon>Tritrichomonas</taxon>
    </lineage>
</organism>
<dbReference type="Pfam" id="PF00271">
    <property type="entry name" value="Helicase_C"/>
    <property type="match status" value="1"/>
</dbReference>
<keyword evidence="10" id="KW-1185">Reference proteome</keyword>
<keyword evidence="2" id="KW-0547">Nucleotide-binding</keyword>
<dbReference type="SMART" id="SM00298">
    <property type="entry name" value="CHROMO"/>
    <property type="match status" value="2"/>
</dbReference>
<dbReference type="PROSITE" id="PS50013">
    <property type="entry name" value="CHROMO_2"/>
    <property type="match status" value="1"/>
</dbReference>
<feature type="compositionally biased region" description="Polar residues" evidence="6">
    <location>
        <begin position="1680"/>
        <end position="1690"/>
    </location>
</feature>
<dbReference type="Pfam" id="PF00385">
    <property type="entry name" value="Chromo"/>
    <property type="match status" value="1"/>
</dbReference>
<feature type="compositionally biased region" description="Basic and acidic residues" evidence="6">
    <location>
        <begin position="931"/>
        <end position="947"/>
    </location>
</feature>
<feature type="region of interest" description="Disordered" evidence="6">
    <location>
        <begin position="931"/>
        <end position="977"/>
    </location>
</feature>
<dbReference type="InterPro" id="IPR023780">
    <property type="entry name" value="Chromo_domain"/>
</dbReference>
<dbReference type="PANTHER" id="PTHR45623">
    <property type="entry name" value="CHROMODOMAIN-HELICASE-DNA-BINDING PROTEIN 3-RELATED-RELATED"/>
    <property type="match status" value="1"/>
</dbReference>
<proteinExistence type="predicted"/>
<dbReference type="GO" id="GO:0005524">
    <property type="term" value="F:ATP binding"/>
    <property type="evidence" value="ECO:0007669"/>
    <property type="project" value="UniProtKB-KW"/>
</dbReference>
<feature type="compositionally biased region" description="Basic and acidic residues" evidence="6">
    <location>
        <begin position="959"/>
        <end position="977"/>
    </location>
</feature>
<evidence type="ECO:0000256" key="1">
    <source>
        <dbReference type="ARBA" id="ARBA00004123"/>
    </source>
</evidence>
<keyword evidence="4" id="KW-0067">ATP-binding</keyword>
<dbReference type="GO" id="GO:0140658">
    <property type="term" value="F:ATP-dependent chromatin remodeler activity"/>
    <property type="evidence" value="ECO:0007669"/>
    <property type="project" value="TreeGrafter"/>
</dbReference>
<dbReference type="GO" id="GO:0016887">
    <property type="term" value="F:ATP hydrolysis activity"/>
    <property type="evidence" value="ECO:0007669"/>
    <property type="project" value="TreeGrafter"/>
</dbReference>
<dbReference type="GO" id="GO:0042393">
    <property type="term" value="F:histone binding"/>
    <property type="evidence" value="ECO:0007669"/>
    <property type="project" value="TreeGrafter"/>
</dbReference>
<dbReference type="Proteomes" id="UP000179807">
    <property type="component" value="Unassembled WGS sequence"/>
</dbReference>
<dbReference type="GO" id="GO:0034728">
    <property type="term" value="P:nucleosome organization"/>
    <property type="evidence" value="ECO:0007669"/>
    <property type="project" value="TreeGrafter"/>
</dbReference>
<feature type="domain" description="Helicase C-terminal" evidence="8">
    <location>
        <begin position="620"/>
        <end position="778"/>
    </location>
</feature>
<dbReference type="Gene3D" id="3.40.50.10810">
    <property type="entry name" value="Tandem AAA-ATPase domain"/>
    <property type="match status" value="1"/>
</dbReference>
<dbReference type="InterPro" id="IPR049730">
    <property type="entry name" value="SNF2/RAD54-like_C"/>
</dbReference>
<dbReference type="OrthoDB" id="285793at2759"/>
<dbReference type="GO" id="GO:0003677">
    <property type="term" value="F:DNA binding"/>
    <property type="evidence" value="ECO:0007669"/>
    <property type="project" value="TreeGrafter"/>
</dbReference>
<dbReference type="GO" id="GO:0000785">
    <property type="term" value="C:chromatin"/>
    <property type="evidence" value="ECO:0007669"/>
    <property type="project" value="TreeGrafter"/>
</dbReference>
<dbReference type="RefSeq" id="XP_068365139.1">
    <property type="nucleotide sequence ID" value="XM_068500087.1"/>
</dbReference>